<dbReference type="AlphaFoldDB" id="A0A9K3ECA0"/>
<accession>A0A9K3ECA0</accession>
<dbReference type="Proteomes" id="UP000215914">
    <property type="component" value="Unassembled WGS sequence"/>
</dbReference>
<dbReference type="Gramene" id="mRNA:HanXRQr2_Chr14g0652811">
    <property type="protein sequence ID" value="mRNA:HanXRQr2_Chr14g0652811"/>
    <property type="gene ID" value="HanXRQr2_Chr14g0652811"/>
</dbReference>
<feature type="transmembrane region" description="Helical" evidence="1">
    <location>
        <begin position="20"/>
        <end position="38"/>
    </location>
</feature>
<organism evidence="2 3">
    <name type="scientific">Helianthus annuus</name>
    <name type="common">Common sunflower</name>
    <dbReference type="NCBI Taxonomy" id="4232"/>
    <lineage>
        <taxon>Eukaryota</taxon>
        <taxon>Viridiplantae</taxon>
        <taxon>Streptophyta</taxon>
        <taxon>Embryophyta</taxon>
        <taxon>Tracheophyta</taxon>
        <taxon>Spermatophyta</taxon>
        <taxon>Magnoliopsida</taxon>
        <taxon>eudicotyledons</taxon>
        <taxon>Gunneridae</taxon>
        <taxon>Pentapetalae</taxon>
        <taxon>asterids</taxon>
        <taxon>campanulids</taxon>
        <taxon>Asterales</taxon>
        <taxon>Asteraceae</taxon>
        <taxon>Asteroideae</taxon>
        <taxon>Heliantheae alliance</taxon>
        <taxon>Heliantheae</taxon>
        <taxon>Helianthus</taxon>
    </lineage>
</organism>
<name>A0A9K3ECA0_HELAN</name>
<reference evidence="2" key="1">
    <citation type="journal article" date="2017" name="Nature">
        <title>The sunflower genome provides insights into oil metabolism, flowering and Asterid evolution.</title>
        <authorList>
            <person name="Badouin H."/>
            <person name="Gouzy J."/>
            <person name="Grassa C.J."/>
            <person name="Murat F."/>
            <person name="Staton S.E."/>
            <person name="Cottret L."/>
            <person name="Lelandais-Briere C."/>
            <person name="Owens G.L."/>
            <person name="Carrere S."/>
            <person name="Mayjonade B."/>
            <person name="Legrand L."/>
            <person name="Gill N."/>
            <person name="Kane N.C."/>
            <person name="Bowers J.E."/>
            <person name="Hubner S."/>
            <person name="Bellec A."/>
            <person name="Berard A."/>
            <person name="Berges H."/>
            <person name="Blanchet N."/>
            <person name="Boniface M.C."/>
            <person name="Brunel D."/>
            <person name="Catrice O."/>
            <person name="Chaidir N."/>
            <person name="Claudel C."/>
            <person name="Donnadieu C."/>
            <person name="Faraut T."/>
            <person name="Fievet G."/>
            <person name="Helmstetter N."/>
            <person name="King M."/>
            <person name="Knapp S.J."/>
            <person name="Lai Z."/>
            <person name="Le Paslier M.C."/>
            <person name="Lippi Y."/>
            <person name="Lorenzon L."/>
            <person name="Mandel J.R."/>
            <person name="Marage G."/>
            <person name="Marchand G."/>
            <person name="Marquand E."/>
            <person name="Bret-Mestries E."/>
            <person name="Morien E."/>
            <person name="Nambeesan S."/>
            <person name="Nguyen T."/>
            <person name="Pegot-Espagnet P."/>
            <person name="Pouilly N."/>
            <person name="Raftis F."/>
            <person name="Sallet E."/>
            <person name="Schiex T."/>
            <person name="Thomas J."/>
            <person name="Vandecasteele C."/>
            <person name="Vares D."/>
            <person name="Vear F."/>
            <person name="Vautrin S."/>
            <person name="Crespi M."/>
            <person name="Mangin B."/>
            <person name="Burke J.M."/>
            <person name="Salse J."/>
            <person name="Munos S."/>
            <person name="Vincourt P."/>
            <person name="Rieseberg L.H."/>
            <person name="Langlade N.B."/>
        </authorList>
    </citation>
    <scope>NUCLEOTIDE SEQUENCE</scope>
    <source>
        <tissue evidence="2">Leaves</tissue>
    </source>
</reference>
<keyword evidence="1" id="KW-0472">Membrane</keyword>
<reference evidence="2" key="2">
    <citation type="submission" date="2020-06" db="EMBL/GenBank/DDBJ databases">
        <title>Helianthus annuus Genome sequencing and assembly Release 2.</title>
        <authorList>
            <person name="Gouzy J."/>
            <person name="Langlade N."/>
            <person name="Munos S."/>
        </authorList>
    </citation>
    <scope>NUCLEOTIDE SEQUENCE</scope>
    <source>
        <tissue evidence="2">Leaves</tissue>
    </source>
</reference>
<evidence type="ECO:0000256" key="1">
    <source>
        <dbReference type="SAM" id="Phobius"/>
    </source>
</evidence>
<evidence type="ECO:0000313" key="3">
    <source>
        <dbReference type="Proteomes" id="UP000215914"/>
    </source>
</evidence>
<keyword evidence="1" id="KW-0812">Transmembrane</keyword>
<proteinExistence type="predicted"/>
<evidence type="ECO:0000313" key="2">
    <source>
        <dbReference type="EMBL" id="KAF5769834.1"/>
    </source>
</evidence>
<sequence>MIATSYLYATRQNQIVTHECYATLFAIALAVSAINNYAPRENQCDRYMDTIK</sequence>
<gene>
    <name evidence="2" type="ORF">HanXRQr2_Chr14g0652811</name>
</gene>
<comment type="caution">
    <text evidence="2">The sequence shown here is derived from an EMBL/GenBank/DDBJ whole genome shotgun (WGS) entry which is preliminary data.</text>
</comment>
<keyword evidence="1" id="KW-1133">Transmembrane helix</keyword>
<dbReference type="EMBL" id="MNCJ02000329">
    <property type="protein sequence ID" value="KAF5769834.1"/>
    <property type="molecule type" value="Genomic_DNA"/>
</dbReference>
<protein>
    <submittedName>
        <fullName evidence="2">Uncharacterized protein</fullName>
    </submittedName>
</protein>
<keyword evidence="3" id="KW-1185">Reference proteome</keyword>